<dbReference type="EnsemblPlants" id="KQJ98169">
    <property type="protein sequence ID" value="KQJ98169"/>
    <property type="gene ID" value="BRADI_3g35250v3"/>
</dbReference>
<dbReference type="EnsemblPlants" id="KQJ98167">
    <property type="protein sequence ID" value="KQJ98167"/>
    <property type="gene ID" value="BRADI_3g35250v3"/>
</dbReference>
<dbReference type="SUPFAM" id="SSF55008">
    <property type="entry name" value="HMA, heavy metal-associated domain"/>
    <property type="match status" value="1"/>
</dbReference>
<dbReference type="CDD" id="cd00371">
    <property type="entry name" value="HMA"/>
    <property type="match status" value="1"/>
</dbReference>
<organism evidence="3">
    <name type="scientific">Brachypodium distachyon</name>
    <name type="common">Purple false brome</name>
    <name type="synonym">Trachynia distachya</name>
    <dbReference type="NCBI Taxonomy" id="15368"/>
    <lineage>
        <taxon>Eukaryota</taxon>
        <taxon>Viridiplantae</taxon>
        <taxon>Streptophyta</taxon>
        <taxon>Embryophyta</taxon>
        <taxon>Tracheophyta</taxon>
        <taxon>Spermatophyta</taxon>
        <taxon>Magnoliopsida</taxon>
        <taxon>Liliopsida</taxon>
        <taxon>Poales</taxon>
        <taxon>Poaceae</taxon>
        <taxon>BOP clade</taxon>
        <taxon>Pooideae</taxon>
        <taxon>Stipodae</taxon>
        <taxon>Brachypodieae</taxon>
        <taxon>Brachypodium</taxon>
    </lineage>
</organism>
<accession>I1I6U3</accession>
<dbReference type="Gramene" id="KQJ98167">
    <property type="protein sequence ID" value="KQJ98167"/>
    <property type="gene ID" value="BRADI_3g35250v3"/>
</dbReference>
<keyword evidence="5" id="KW-1185">Reference proteome</keyword>
<dbReference type="RefSeq" id="XP_003574446.1">
    <property type="nucleotide sequence ID" value="XM_003574398.4"/>
</dbReference>
<dbReference type="PROSITE" id="PS50846">
    <property type="entry name" value="HMA_2"/>
    <property type="match status" value="1"/>
</dbReference>
<dbReference type="OMA" id="QFYTVEL"/>
<feature type="domain" description="HMA" evidence="2">
    <location>
        <begin position="30"/>
        <end position="93"/>
    </location>
</feature>
<dbReference type="InterPro" id="IPR006121">
    <property type="entry name" value="HMA_dom"/>
</dbReference>
<dbReference type="Pfam" id="PF00403">
    <property type="entry name" value="HMA"/>
    <property type="match status" value="1"/>
</dbReference>
<evidence type="ECO:0000256" key="1">
    <source>
        <dbReference type="ARBA" id="ARBA00022723"/>
    </source>
</evidence>
<dbReference type="HOGENOM" id="CLU_100095_1_0_1"/>
<proteinExistence type="predicted"/>
<protein>
    <recommendedName>
        <fullName evidence="2">HMA domain-containing protein</fullName>
    </recommendedName>
</protein>
<sequence>MGGTLRFLSDVLLGLGGGTGEGRHKKRRQFYTVELKVRMDCDGCERKVRNALATMRGVQTVEINRKQQKVTVQGFVEPQRVLRRALSTGKRAELWPYVPYTNPYMAPPVYDKRAPAGHVRKTDAAVMPASAAQEERLATLFSDDNPNACSLM</sequence>
<dbReference type="FunCoup" id="I1I6U3">
    <property type="interactions" value="30"/>
</dbReference>
<dbReference type="EnsemblPlants" id="KQJ98168">
    <property type="protein sequence ID" value="KQJ98168"/>
    <property type="gene ID" value="BRADI_3g35250v3"/>
</dbReference>
<dbReference type="Proteomes" id="UP000008810">
    <property type="component" value="Chromosome 3"/>
</dbReference>
<evidence type="ECO:0000313" key="5">
    <source>
        <dbReference type="Proteomes" id="UP000008810"/>
    </source>
</evidence>
<dbReference type="AlphaFoldDB" id="I1I6U3"/>
<dbReference type="PANTHER" id="PTHR22814:SF103">
    <property type="entry name" value="OS08G0403300 PROTEIN"/>
    <property type="match status" value="1"/>
</dbReference>
<dbReference type="eggNOG" id="KOG1603">
    <property type="taxonomic scope" value="Eukaryota"/>
</dbReference>
<keyword evidence="1" id="KW-0479">Metal-binding</keyword>
<dbReference type="EMBL" id="CM000882">
    <property type="protein sequence ID" value="KQJ98167.1"/>
    <property type="molecule type" value="Genomic_DNA"/>
</dbReference>
<gene>
    <name evidence="4" type="primary">LOC100830537</name>
    <name evidence="3" type="ORF">BRADI_3g35250v3</name>
</gene>
<evidence type="ECO:0000313" key="3">
    <source>
        <dbReference type="EMBL" id="KQJ98167.1"/>
    </source>
</evidence>
<evidence type="ECO:0000313" key="4">
    <source>
        <dbReference type="EnsemblPlants" id="KQJ98167"/>
    </source>
</evidence>
<evidence type="ECO:0000259" key="2">
    <source>
        <dbReference type="PROSITE" id="PS50846"/>
    </source>
</evidence>
<reference evidence="3 4" key="1">
    <citation type="journal article" date="2010" name="Nature">
        <title>Genome sequencing and analysis of the model grass Brachypodium distachyon.</title>
        <authorList>
            <consortium name="International Brachypodium Initiative"/>
        </authorList>
    </citation>
    <scope>NUCLEOTIDE SEQUENCE [LARGE SCALE GENOMIC DNA]</scope>
    <source>
        <strain evidence="3 4">Bd21</strain>
    </source>
</reference>
<dbReference type="EMBL" id="CM000882">
    <property type="protein sequence ID" value="KQJ98169.1"/>
    <property type="molecule type" value="Genomic_DNA"/>
</dbReference>
<name>I1I6U3_BRADI</name>
<dbReference type="InterPro" id="IPR036163">
    <property type="entry name" value="HMA_dom_sf"/>
</dbReference>
<dbReference type="GO" id="GO:0046872">
    <property type="term" value="F:metal ion binding"/>
    <property type="evidence" value="ECO:0007669"/>
    <property type="project" value="UniProtKB-KW"/>
</dbReference>
<dbReference type="Gramene" id="KQJ98169">
    <property type="protein sequence ID" value="KQJ98169"/>
    <property type="gene ID" value="BRADI_3g35250v3"/>
</dbReference>
<reference evidence="4" key="3">
    <citation type="submission" date="2018-08" db="UniProtKB">
        <authorList>
            <consortium name="EnsemblPlants"/>
        </authorList>
    </citation>
    <scope>IDENTIFICATION</scope>
    <source>
        <strain evidence="4">cv. Bd21</strain>
    </source>
</reference>
<dbReference type="EMBL" id="CM000882">
    <property type="protein sequence ID" value="KQJ98168.1"/>
    <property type="molecule type" value="Genomic_DNA"/>
</dbReference>
<dbReference type="OrthoDB" id="689350at2759"/>
<dbReference type="PANTHER" id="PTHR22814">
    <property type="entry name" value="COPPER TRANSPORT PROTEIN ATOX1-RELATED"/>
    <property type="match status" value="1"/>
</dbReference>
<dbReference type="Gramene" id="KQJ98168">
    <property type="protein sequence ID" value="KQJ98168"/>
    <property type="gene ID" value="BRADI_3g35250v3"/>
</dbReference>
<dbReference type="KEGG" id="bdi:100830537"/>
<dbReference type="GeneID" id="100830537"/>
<reference evidence="3" key="2">
    <citation type="submission" date="2017-06" db="EMBL/GenBank/DDBJ databases">
        <title>WGS assembly of Brachypodium distachyon.</title>
        <authorList>
            <consortium name="The International Brachypodium Initiative"/>
            <person name="Lucas S."/>
            <person name="Harmon-Smith M."/>
            <person name="Lail K."/>
            <person name="Tice H."/>
            <person name="Grimwood J."/>
            <person name="Bruce D."/>
            <person name="Barry K."/>
            <person name="Shu S."/>
            <person name="Lindquist E."/>
            <person name="Wang M."/>
            <person name="Pitluck S."/>
            <person name="Vogel J.P."/>
            <person name="Garvin D.F."/>
            <person name="Mockler T.C."/>
            <person name="Schmutz J."/>
            <person name="Rokhsar D."/>
            <person name="Bevan M.W."/>
        </authorList>
    </citation>
    <scope>NUCLEOTIDE SEQUENCE</scope>
    <source>
        <strain evidence="3">Bd21</strain>
    </source>
</reference>
<dbReference type="Gene3D" id="3.30.70.100">
    <property type="match status" value="1"/>
</dbReference>